<organism evidence="2 3">
    <name type="scientific">Dendrobium catenatum</name>
    <dbReference type="NCBI Taxonomy" id="906689"/>
    <lineage>
        <taxon>Eukaryota</taxon>
        <taxon>Viridiplantae</taxon>
        <taxon>Streptophyta</taxon>
        <taxon>Embryophyta</taxon>
        <taxon>Tracheophyta</taxon>
        <taxon>Spermatophyta</taxon>
        <taxon>Magnoliopsida</taxon>
        <taxon>Liliopsida</taxon>
        <taxon>Asparagales</taxon>
        <taxon>Orchidaceae</taxon>
        <taxon>Epidendroideae</taxon>
        <taxon>Malaxideae</taxon>
        <taxon>Dendrobiinae</taxon>
        <taxon>Dendrobium</taxon>
    </lineage>
</organism>
<dbReference type="AlphaFoldDB" id="A0A2I0VPB1"/>
<evidence type="ECO:0000313" key="2">
    <source>
        <dbReference type="EMBL" id="PKU65255.1"/>
    </source>
</evidence>
<dbReference type="GO" id="GO:0005634">
    <property type="term" value="C:nucleus"/>
    <property type="evidence" value="ECO:0007669"/>
    <property type="project" value="TreeGrafter"/>
</dbReference>
<keyword evidence="3" id="KW-1185">Reference proteome</keyword>
<dbReference type="STRING" id="906689.A0A2I0VPB1"/>
<dbReference type="PANTHER" id="PTHR12794">
    <property type="entry name" value="GEMIN2"/>
    <property type="match status" value="1"/>
</dbReference>
<evidence type="ECO:0008006" key="4">
    <source>
        <dbReference type="Google" id="ProtNLM"/>
    </source>
</evidence>
<dbReference type="Pfam" id="PF04938">
    <property type="entry name" value="SIP1"/>
    <property type="match status" value="1"/>
</dbReference>
<reference evidence="2 3" key="1">
    <citation type="journal article" date="2016" name="Sci. Rep.">
        <title>The Dendrobium catenatum Lindl. genome sequence provides insights into polysaccharide synthase, floral development and adaptive evolution.</title>
        <authorList>
            <person name="Zhang G.Q."/>
            <person name="Xu Q."/>
            <person name="Bian C."/>
            <person name="Tsai W.C."/>
            <person name="Yeh C.M."/>
            <person name="Liu K.W."/>
            <person name="Yoshida K."/>
            <person name="Zhang L.S."/>
            <person name="Chang S.B."/>
            <person name="Chen F."/>
            <person name="Shi Y."/>
            <person name="Su Y.Y."/>
            <person name="Zhang Y.Q."/>
            <person name="Chen L.J."/>
            <person name="Yin Y."/>
            <person name="Lin M."/>
            <person name="Huang H."/>
            <person name="Deng H."/>
            <person name="Wang Z.W."/>
            <person name="Zhu S.L."/>
            <person name="Zhao X."/>
            <person name="Deng C."/>
            <person name="Niu S.C."/>
            <person name="Huang J."/>
            <person name="Wang M."/>
            <person name="Liu G.H."/>
            <person name="Yang H.J."/>
            <person name="Xiao X.J."/>
            <person name="Hsiao Y.Y."/>
            <person name="Wu W.L."/>
            <person name="Chen Y.Y."/>
            <person name="Mitsuda N."/>
            <person name="Ohme-Takagi M."/>
            <person name="Luo Y.B."/>
            <person name="Van de Peer Y."/>
            <person name="Liu Z.J."/>
        </authorList>
    </citation>
    <scope>NUCLEOTIDE SEQUENCE [LARGE SCALE GENOMIC DNA]</scope>
    <source>
        <tissue evidence="2">The whole plant</tissue>
    </source>
</reference>
<dbReference type="EMBL" id="KZ503369">
    <property type="protein sequence ID" value="PKU65255.1"/>
    <property type="molecule type" value="Genomic_DNA"/>
</dbReference>
<dbReference type="InterPro" id="IPR035426">
    <property type="entry name" value="Gemin2/Brr1"/>
</dbReference>
<reference evidence="2 3" key="2">
    <citation type="journal article" date="2017" name="Nature">
        <title>The Apostasia genome and the evolution of orchids.</title>
        <authorList>
            <person name="Zhang G.Q."/>
            <person name="Liu K.W."/>
            <person name="Li Z."/>
            <person name="Lohaus R."/>
            <person name="Hsiao Y.Y."/>
            <person name="Niu S.C."/>
            <person name="Wang J.Y."/>
            <person name="Lin Y.C."/>
            <person name="Xu Q."/>
            <person name="Chen L.J."/>
            <person name="Yoshida K."/>
            <person name="Fujiwara S."/>
            <person name="Wang Z.W."/>
            <person name="Zhang Y.Q."/>
            <person name="Mitsuda N."/>
            <person name="Wang M."/>
            <person name="Liu G.H."/>
            <person name="Pecoraro L."/>
            <person name="Huang H.X."/>
            <person name="Xiao X.J."/>
            <person name="Lin M."/>
            <person name="Wu X.Y."/>
            <person name="Wu W.L."/>
            <person name="Chen Y.Y."/>
            <person name="Chang S.B."/>
            <person name="Sakamoto S."/>
            <person name="Ohme-Takagi M."/>
            <person name="Yagi M."/>
            <person name="Zeng S.J."/>
            <person name="Shen C.Y."/>
            <person name="Yeh C.M."/>
            <person name="Luo Y.B."/>
            <person name="Tsai W.C."/>
            <person name="Van de Peer Y."/>
            <person name="Liu Z.J."/>
        </authorList>
    </citation>
    <scope>NUCLEOTIDE SEQUENCE [LARGE SCALE GENOMIC DNA]</scope>
    <source>
        <tissue evidence="2">The whole plant</tissue>
    </source>
</reference>
<evidence type="ECO:0000256" key="1">
    <source>
        <dbReference type="ARBA" id="ARBA00025758"/>
    </source>
</evidence>
<dbReference type="Proteomes" id="UP000233837">
    <property type="component" value="Unassembled WGS sequence"/>
</dbReference>
<dbReference type="OrthoDB" id="428895at2759"/>
<sequence>MPENCTEESSVHGEDDEGAYLGNEEEGAQLIWATASGCMDETKRRTYSRSEMDALRFLDVDAQRQMWNGVYARMEATVAREYNGLRVRNDKNKGKQGELLWDKFGQKKDDFGALGEVFSLNIEDSGIFISSDFAYGETVVGSENYTNNEASYCEHNNIGEFEIDDVDDDDSDDEYSSIQRPAFLVEGEPDFDSGPPLDGLEYLRRVRWEAAQIPKVKVARFNLIKVSDEQTPYMPSIPDIAECPLNLLPLKHWEDAFLADFFKLRQAFSEFENSPTANEFPKPSVCRQKPNSDPTLTSILAMDVTSRAFILRSSIRSLEAAISLSREDCLWLYALSATVDSPLDVDTCASVRCLLRKCSNLLAAKSEVDDEVSMLNILIAIAGKYFGQSENR</sequence>
<dbReference type="GO" id="GO:0000387">
    <property type="term" value="P:spliceosomal snRNP assembly"/>
    <property type="evidence" value="ECO:0007669"/>
    <property type="project" value="InterPro"/>
</dbReference>
<proteinExistence type="inferred from homology"/>
<protein>
    <recommendedName>
        <fullName evidence="4">Gem-associated protein 2</fullName>
    </recommendedName>
</protein>
<name>A0A2I0VPB1_9ASPA</name>
<dbReference type="PANTHER" id="PTHR12794:SF0">
    <property type="entry name" value="GEM-ASSOCIATED PROTEIN 2"/>
    <property type="match status" value="1"/>
</dbReference>
<gene>
    <name evidence="2" type="ORF">MA16_Dca016558</name>
</gene>
<dbReference type="Gene3D" id="1.20.58.1070">
    <property type="match status" value="1"/>
</dbReference>
<dbReference type="GO" id="GO:0032797">
    <property type="term" value="C:SMN complex"/>
    <property type="evidence" value="ECO:0007669"/>
    <property type="project" value="TreeGrafter"/>
</dbReference>
<evidence type="ECO:0000313" key="3">
    <source>
        <dbReference type="Proteomes" id="UP000233837"/>
    </source>
</evidence>
<accession>A0A2I0VPB1</accession>
<comment type="similarity">
    <text evidence="1">Belongs to the gemin-2 family.</text>
</comment>